<feature type="domain" description="PDZ" evidence="2">
    <location>
        <begin position="977"/>
        <end position="1045"/>
    </location>
</feature>
<dbReference type="OrthoDB" id="42382at2759"/>
<feature type="compositionally biased region" description="Polar residues" evidence="1">
    <location>
        <begin position="161"/>
        <end position="212"/>
    </location>
</feature>
<reference evidence="3" key="1">
    <citation type="submission" date="2020-06" db="EMBL/GenBank/DDBJ databases">
        <authorList>
            <consortium name="Wellcome Sanger Institute Data Sharing"/>
        </authorList>
    </citation>
    <scope>NUCLEOTIDE SEQUENCE [LARGE SCALE GENOMIC DNA]</scope>
</reference>
<gene>
    <name evidence="3" type="primary">si:dkey-92i15.4</name>
</gene>
<evidence type="ECO:0000313" key="4">
    <source>
        <dbReference type="Proteomes" id="UP000694680"/>
    </source>
</evidence>
<feature type="compositionally biased region" description="Polar residues" evidence="1">
    <location>
        <begin position="668"/>
        <end position="677"/>
    </location>
</feature>
<dbReference type="PANTHER" id="PTHR48484">
    <property type="entry name" value="PRO-INTERLEUKIN-16"/>
    <property type="match status" value="1"/>
</dbReference>
<evidence type="ECO:0000259" key="2">
    <source>
        <dbReference type="PROSITE" id="PS50106"/>
    </source>
</evidence>
<feature type="domain" description="PDZ" evidence="2">
    <location>
        <begin position="864"/>
        <end position="935"/>
    </location>
</feature>
<reference evidence="3" key="3">
    <citation type="submission" date="2025-09" db="UniProtKB">
        <authorList>
            <consortium name="Ensembl"/>
        </authorList>
    </citation>
    <scope>IDENTIFICATION</scope>
</reference>
<dbReference type="PROSITE" id="PS50106">
    <property type="entry name" value="PDZ"/>
    <property type="match status" value="2"/>
</dbReference>
<dbReference type="CDD" id="cd06762">
    <property type="entry name" value="PDZ6_PDZD2-PDZ3_hPro-IL-16-like"/>
    <property type="match status" value="1"/>
</dbReference>
<feature type="compositionally biased region" description="Polar residues" evidence="1">
    <location>
        <begin position="242"/>
        <end position="251"/>
    </location>
</feature>
<dbReference type="InterPro" id="IPR001478">
    <property type="entry name" value="PDZ"/>
</dbReference>
<feature type="region of interest" description="Disordered" evidence="1">
    <location>
        <begin position="155"/>
        <end position="217"/>
    </location>
</feature>
<evidence type="ECO:0000256" key="1">
    <source>
        <dbReference type="SAM" id="MobiDB-lite"/>
    </source>
</evidence>
<feature type="region of interest" description="Disordered" evidence="1">
    <location>
        <begin position="745"/>
        <end position="779"/>
    </location>
</feature>
<dbReference type="GO" id="GO:0042609">
    <property type="term" value="F:CD4 receptor binding"/>
    <property type="evidence" value="ECO:0007669"/>
    <property type="project" value="TreeGrafter"/>
</dbReference>
<dbReference type="GO" id="GO:0030595">
    <property type="term" value="P:leukocyte chemotaxis"/>
    <property type="evidence" value="ECO:0007669"/>
    <property type="project" value="TreeGrafter"/>
</dbReference>
<feature type="region of interest" description="Disordered" evidence="1">
    <location>
        <begin position="375"/>
        <end position="409"/>
    </location>
</feature>
<dbReference type="InterPro" id="IPR036034">
    <property type="entry name" value="PDZ_sf"/>
</dbReference>
<dbReference type="SUPFAM" id="SSF50156">
    <property type="entry name" value="PDZ domain-like"/>
    <property type="match status" value="2"/>
</dbReference>
<feature type="region of interest" description="Disordered" evidence="1">
    <location>
        <begin position="34"/>
        <end position="86"/>
    </location>
</feature>
<name>A0A8C5N2A4_GOUWI</name>
<feature type="compositionally biased region" description="Polar residues" evidence="1">
    <location>
        <begin position="291"/>
        <end position="302"/>
    </location>
</feature>
<protein>
    <submittedName>
        <fullName evidence="3">Uncharacterized LOC114477713</fullName>
    </submittedName>
</protein>
<dbReference type="FunFam" id="2.30.42.10:FF:000122">
    <property type="entry name" value="Pro-interleukin-16"/>
    <property type="match status" value="1"/>
</dbReference>
<feature type="compositionally biased region" description="Basic and acidic residues" evidence="1">
    <location>
        <begin position="39"/>
        <end position="62"/>
    </location>
</feature>
<evidence type="ECO:0000313" key="3">
    <source>
        <dbReference type="Ensembl" id="ENSGWIP00000028309.1"/>
    </source>
</evidence>
<accession>A0A8C5N2A4</accession>
<dbReference type="Pfam" id="PF00595">
    <property type="entry name" value="PDZ"/>
    <property type="match status" value="2"/>
</dbReference>
<feature type="compositionally biased region" description="Polar residues" evidence="1">
    <location>
        <begin position="629"/>
        <end position="646"/>
    </location>
</feature>
<feature type="region of interest" description="Disordered" evidence="1">
    <location>
        <begin position="515"/>
        <end position="542"/>
    </location>
</feature>
<feature type="compositionally biased region" description="Polar residues" evidence="1">
    <location>
        <begin position="685"/>
        <end position="706"/>
    </location>
</feature>
<reference evidence="3" key="2">
    <citation type="submission" date="2025-08" db="UniProtKB">
        <authorList>
            <consortium name="Ensembl"/>
        </authorList>
    </citation>
    <scope>IDENTIFICATION</scope>
</reference>
<feature type="region of interest" description="Disordered" evidence="1">
    <location>
        <begin position="629"/>
        <end position="720"/>
    </location>
</feature>
<dbReference type="GO" id="GO:0005125">
    <property type="term" value="F:cytokine activity"/>
    <property type="evidence" value="ECO:0007669"/>
    <property type="project" value="InterPro"/>
</dbReference>
<dbReference type="SMART" id="SM00228">
    <property type="entry name" value="PDZ"/>
    <property type="match status" value="2"/>
</dbReference>
<feature type="compositionally biased region" description="Polar residues" evidence="1">
    <location>
        <begin position="310"/>
        <end position="327"/>
    </location>
</feature>
<feature type="compositionally biased region" description="Polar residues" evidence="1">
    <location>
        <begin position="270"/>
        <end position="284"/>
    </location>
</feature>
<organism evidence="3 4">
    <name type="scientific">Gouania willdenowi</name>
    <name type="common">Blunt-snouted clingfish</name>
    <name type="synonym">Lepadogaster willdenowi</name>
    <dbReference type="NCBI Taxonomy" id="441366"/>
    <lineage>
        <taxon>Eukaryota</taxon>
        <taxon>Metazoa</taxon>
        <taxon>Chordata</taxon>
        <taxon>Craniata</taxon>
        <taxon>Vertebrata</taxon>
        <taxon>Euteleostomi</taxon>
        <taxon>Actinopterygii</taxon>
        <taxon>Neopterygii</taxon>
        <taxon>Teleostei</taxon>
        <taxon>Neoteleostei</taxon>
        <taxon>Acanthomorphata</taxon>
        <taxon>Ovalentaria</taxon>
        <taxon>Blenniimorphae</taxon>
        <taxon>Blenniiformes</taxon>
        <taxon>Gobiesocoidei</taxon>
        <taxon>Gobiesocidae</taxon>
        <taxon>Gobiesocinae</taxon>
        <taxon>Gouania</taxon>
    </lineage>
</organism>
<dbReference type="Gene3D" id="2.30.42.10">
    <property type="match status" value="2"/>
</dbReference>
<dbReference type="AlphaFoldDB" id="A0A8C5N2A4"/>
<dbReference type="Proteomes" id="UP000694680">
    <property type="component" value="Chromosome 16"/>
</dbReference>
<feature type="compositionally biased region" description="Acidic residues" evidence="1">
    <location>
        <begin position="747"/>
        <end position="756"/>
    </location>
</feature>
<dbReference type="PANTHER" id="PTHR48484:SF1">
    <property type="entry name" value="DENTIN SIALOPHOSPHOPROTEIN"/>
    <property type="match status" value="1"/>
</dbReference>
<proteinExistence type="predicted"/>
<feature type="compositionally biased region" description="Basic and acidic residues" evidence="1">
    <location>
        <begin position="380"/>
        <end position="409"/>
    </location>
</feature>
<dbReference type="InterPro" id="IPR055287">
    <property type="entry name" value="IL-16-like"/>
</dbReference>
<dbReference type="GO" id="GO:0050930">
    <property type="term" value="P:induction of positive chemotaxis"/>
    <property type="evidence" value="ECO:0007669"/>
    <property type="project" value="InterPro"/>
</dbReference>
<feature type="compositionally biased region" description="Basic and acidic residues" evidence="1">
    <location>
        <begin position="528"/>
        <end position="542"/>
    </location>
</feature>
<keyword evidence="4" id="KW-1185">Reference proteome</keyword>
<feature type="region of interest" description="Disordered" evidence="1">
    <location>
        <begin position="233"/>
        <end position="350"/>
    </location>
</feature>
<sequence length="1065" mass="117395">MDFSLYPAAVSEYNTQRTVACFTVRSANSPLYSLTRRSSARERETPEEAGETERHVTNRDQTKSTVFRGDTRGHGSVRGQSEDMSGHKMTVQYNQNGRKETPEAAADLGKSTVFTDRGRTEWKGGTLSSRSMSVDWNMGQRSPDFNTTANRFLPLRRSAPHLSNNRTRAQGGTYGYTSHTLERQSSLHSLQPSLKTQPGTSSRFSESANSLGPQGGRSILQRIEKLYGSAGLGKEEGFSVPETATDSQTAPMQRVGGYTAGGTFPRRFSTGYNSPLRSSMSLSWTEKDRNTSASETSLSPRPSITRERSPGSQWQGQTWGRFSNGGSVTRRKGLIESGTKSLDRDRSKNTVAAQIRAARASEGITATQKPVDYPSGFYKDSTRLTERRASESKMEHTRSTGDETSEDPGKIEMFKDRCERFKTEEKAKCDRTKDKTELMNTDEMVFDTSSPKTLQRATERRTFPDKVAVASSASVRNKISQFEALTQRAHGLEAKQVPLHRRTLSVPTQLTSSYNRMSESTKGGGGLRKWEESKTEERASCKEKVIRTGRSLSVDDVGLNLEKKSTRGSIFSDDGKDKTSDYSNKHIIPKSVLEVSVNDRAQRGQQQLFIDETDFYKVSSSDEVRMRNLTASDTSSLSPTEVTSPVSDEDKTPTNTPDNSPFLPLSAKPTQNTPSAKSENKHTFVFTTPSPDTSALTQRPATSSLSGLPEPQPPAAKSTYTKGRKQLLDLEAWVTGLNPDYRSWSYNEEDFDDDDESTQKDEDSLSDSDSGESSVTITSSISNSDRKSFSLSLADLCSFTELETDTEDDNDEWQSSSRRSVSISSDISTLSSVSMIPSEELERLLEDVRTLGDNSLQDSDDIMVVVLHKEVGVGLGFSIAGGVDQNKPITVHKVFHSGVAAQEGSIKAGDQVLSINGSALQGSAHWEAHRVLRRAKAREMGVVVLRRDDVPSLFKRECKGNLKEPKQMQSDTGQCVRVQLQKNSRHLGFSLEGGADSSGGNQPLTVQKIFMGGPTNEVFIGDEIVEIQGVSMVGMRRLEAWTLIRTLPLGPVDVVLRRPQKCPKT</sequence>
<dbReference type="Ensembl" id="ENSGWIT00000030875.1">
    <property type="protein sequence ID" value="ENSGWIP00000028309.1"/>
    <property type="gene ID" value="ENSGWIG00000014777.1"/>
</dbReference>